<evidence type="ECO:0000256" key="1">
    <source>
        <dbReference type="SAM" id="Coils"/>
    </source>
</evidence>
<sequence length="1187" mass="131674">MLFKDMYDKPIDRPIDAVVKASSVEHLANELDEYVITPELAGHLSRFYDEYNDPDATGNGAWISGFFGSGKSHMLKILATLLEDSDVAGKRALDYILPKLDDDPALQGAMEAARAKHSSESILFNIDTIAPNQGRTEAAALLAAFIKVFNRHCGYFDGDQQHIAKLEYDLDREGMLEDFAAAVEAKTGKPWTDVRKSALLYGAKVTAAFDEVCGNPPGTTDNVVKYYQQTYRPDIHSFALRVKEYIDAHGPGFRLNFFVDEVGQFIAQNVNLMVNLQSVAEELNTVCEGSSWVVVTSQENMEDIVGQMTDQSANDFSKIQARFKIKMQLTSKDAKEVIKQRLLAKSKDARAELKEMYLRNEADFRVLFDFADGSKRYVTYADEEDFIDTYPFVPYQFDLFITAMRGLSDYNAFTGRHHSTGARSMLGVFQEVAVELARDDKSTDGQDLATFDSMFEGLRNSLKSEVYGAISIAETNLAGNPMAIRVLKALLLVKYCKDFKATAGNLRVLLYGSFAQNTATLEQKIKDALAELERQLYIRRSADSNAYEYLTDEEKDIEKEIRNTEIQTADVRAYIGEAFRDVVGASKVTYENEAFSHSFPYDLKVDGDTIGRDRNDLTLDVVTDVSNELFDLPRSGPKTLTVVLRGANAFLNDMATYVKTRKYVNVASGAGEVRNAIIADKRQALGGQAVKLRTDFEALLTDARFIAGGVEVTDEVNGMGKEAVANALRLLIKRSYTGLQQLKQNFSDNDVYNSCSSSQAALDVSLPEYVETVLSWIGLMGQGATLTVGGEGAGSLIAHFTKDEYGWPEIAVRNAVAMLYSANRVEVRKMGALVEGTELASILKNGRDMDKLVVSKVADVSADRMAQLNSSFRGFVGTRPMGADAKAVAGELVTYLEQEIPSYRTAKDRAAEYPFSKDYDERLEELENVLAAASRDWRWVPEQFPERAEELSIAKNELSSMKQFMNGSPLATKWEEIKEFRRGGIAEARDLDISLSGDLEAALTVIDDPECYKSREIPRIAGIVKRVKTEIEEAKKGLRSKVIVELEDYRKSFKGNYDFNAISQSGCDAFEAIFNRAIEEVDAEQSAYRISAFMESFKRANGSRIVSLLTPSAAEPEAGAEEGAEENQGRGQAPSEASSPVTISISLLGARGYNKPMITDRKDIDDYLAALRAELEEQIDNGNIVMR</sequence>
<feature type="coiled-coil region" evidence="1">
    <location>
        <begin position="515"/>
        <end position="567"/>
    </location>
</feature>
<feature type="region of interest" description="Disordered" evidence="2">
    <location>
        <begin position="1114"/>
        <end position="1138"/>
    </location>
</feature>
<reference evidence="4" key="2">
    <citation type="submission" date="2021-09" db="EMBL/GenBank/DDBJ databases">
        <authorList>
            <person name="Gilroy R."/>
        </authorList>
    </citation>
    <scope>NUCLEOTIDE SEQUENCE</scope>
    <source>
        <strain evidence="4">ChiGjej2B2-7701</strain>
    </source>
</reference>
<dbReference type="Pfam" id="PF25796">
    <property type="entry name" value="BREX_BrxC_4th"/>
    <property type="match status" value="1"/>
</dbReference>
<reference evidence="4" key="1">
    <citation type="journal article" date="2021" name="PeerJ">
        <title>Extensive microbial diversity within the chicken gut microbiome revealed by metagenomics and culture.</title>
        <authorList>
            <person name="Gilroy R."/>
            <person name="Ravi A."/>
            <person name="Getino M."/>
            <person name="Pursley I."/>
            <person name="Horton D.L."/>
            <person name="Alikhan N.F."/>
            <person name="Baker D."/>
            <person name="Gharbi K."/>
            <person name="Hall N."/>
            <person name="Watson M."/>
            <person name="Adriaenssens E.M."/>
            <person name="Foster-Nyarko E."/>
            <person name="Jarju S."/>
            <person name="Secka A."/>
            <person name="Antonio M."/>
            <person name="Oren A."/>
            <person name="Chaudhuri R.R."/>
            <person name="La Ragione R."/>
            <person name="Hildebrand F."/>
            <person name="Pallen M.J."/>
        </authorList>
    </citation>
    <scope>NUCLEOTIDE SEQUENCE</scope>
    <source>
        <strain evidence="4">ChiGjej2B2-7701</strain>
    </source>
</reference>
<protein>
    <submittedName>
        <fullName evidence="4">BREX system P-loop protein BrxC</fullName>
    </submittedName>
</protein>
<dbReference type="AlphaFoldDB" id="A0A921IR62"/>
<gene>
    <name evidence="4" type="primary">brxC</name>
    <name evidence="4" type="ORF">K8U80_04025</name>
</gene>
<evidence type="ECO:0000313" key="4">
    <source>
        <dbReference type="EMBL" id="HJG30547.1"/>
    </source>
</evidence>
<organism evidence="4 5">
    <name type="scientific">Collinsella ihumii</name>
    <dbReference type="NCBI Taxonomy" id="1720204"/>
    <lineage>
        <taxon>Bacteria</taxon>
        <taxon>Bacillati</taxon>
        <taxon>Actinomycetota</taxon>
        <taxon>Coriobacteriia</taxon>
        <taxon>Coriobacteriales</taxon>
        <taxon>Coriobacteriaceae</taxon>
        <taxon>Collinsella</taxon>
    </lineage>
</organism>
<evidence type="ECO:0000313" key="5">
    <source>
        <dbReference type="Proteomes" id="UP000746751"/>
    </source>
</evidence>
<dbReference type="EMBL" id="DYVF01000029">
    <property type="protein sequence ID" value="HJG30547.1"/>
    <property type="molecule type" value="Genomic_DNA"/>
</dbReference>
<dbReference type="InterPro" id="IPR047679">
    <property type="entry name" value="BREX_BrxC"/>
</dbReference>
<feature type="domain" description="Probable ATP-binding protein BrxC 4th six-stranded beta-sheet" evidence="3">
    <location>
        <begin position="564"/>
        <end position="729"/>
    </location>
</feature>
<name>A0A921IR62_9ACTN</name>
<dbReference type="InterPro" id="IPR058036">
    <property type="entry name" value="BREX_BrxC_4th"/>
</dbReference>
<evidence type="ECO:0000259" key="3">
    <source>
        <dbReference type="Pfam" id="PF25796"/>
    </source>
</evidence>
<accession>A0A921IR62</accession>
<evidence type="ECO:0000256" key="2">
    <source>
        <dbReference type="SAM" id="MobiDB-lite"/>
    </source>
</evidence>
<dbReference type="Proteomes" id="UP000746751">
    <property type="component" value="Unassembled WGS sequence"/>
</dbReference>
<proteinExistence type="predicted"/>
<comment type="caution">
    <text evidence="4">The sequence shown here is derived from an EMBL/GenBank/DDBJ whole genome shotgun (WGS) entry which is preliminary data.</text>
</comment>
<keyword evidence="1" id="KW-0175">Coiled coil</keyword>
<dbReference type="NCBIfam" id="NF033441">
    <property type="entry name" value="BREX_BrxC"/>
    <property type="match status" value="1"/>
</dbReference>